<sequence>MTTTPNTFGPNLLARLLSARSAQQIDEYAKAAWVLNGEGLIPDREMEYLAPVIEHQRKSAGRPTGFASRSATGSAPRHRPAIPAASRGKAWLLRRAVAKDCVIPTCLAKLFTVSKLAVLAIIARAVIEKGASTMSLAEIAARAGVGCTTARYAIREAACMGLISVKANRYNAIWNRPNTIQIISPRWNEWLRVYRNSKAKRANGGSLTTTSDRPLRIMTPIIETNRFRWSDASTLVAPASALPLEFEPMSDPPTRS</sequence>
<organism evidence="2 3">
    <name type="scientific">Neorhizobium lilium</name>
    <dbReference type="NCBI Taxonomy" id="2503024"/>
    <lineage>
        <taxon>Bacteria</taxon>
        <taxon>Pseudomonadati</taxon>
        <taxon>Pseudomonadota</taxon>
        <taxon>Alphaproteobacteria</taxon>
        <taxon>Hyphomicrobiales</taxon>
        <taxon>Rhizobiaceae</taxon>
        <taxon>Rhizobium/Agrobacterium group</taxon>
        <taxon>Neorhizobium</taxon>
    </lineage>
</organism>
<name>A0A3S3S9R2_9HYPH</name>
<dbReference type="OrthoDB" id="8005824at2"/>
<evidence type="ECO:0000313" key="3">
    <source>
        <dbReference type="Proteomes" id="UP000287687"/>
    </source>
</evidence>
<accession>A0A3S3S9R2</accession>
<comment type="caution">
    <text evidence="2">The sequence shown here is derived from an EMBL/GenBank/DDBJ whole genome shotgun (WGS) entry which is preliminary data.</text>
</comment>
<dbReference type="RefSeq" id="WP_128445534.1">
    <property type="nucleotide sequence ID" value="NZ_SBIP01000006.1"/>
</dbReference>
<gene>
    <name evidence="2" type="ORF">EPK99_23595</name>
</gene>
<proteinExistence type="predicted"/>
<protein>
    <recommendedName>
        <fullName evidence="4">Helix-turn-helix domain-containing protein</fullName>
    </recommendedName>
</protein>
<evidence type="ECO:0000313" key="2">
    <source>
        <dbReference type="EMBL" id="RWX74873.1"/>
    </source>
</evidence>
<keyword evidence="3" id="KW-1185">Reference proteome</keyword>
<feature type="region of interest" description="Disordered" evidence="1">
    <location>
        <begin position="59"/>
        <end position="81"/>
    </location>
</feature>
<evidence type="ECO:0008006" key="4">
    <source>
        <dbReference type="Google" id="ProtNLM"/>
    </source>
</evidence>
<evidence type="ECO:0000256" key="1">
    <source>
        <dbReference type="SAM" id="MobiDB-lite"/>
    </source>
</evidence>
<dbReference type="EMBL" id="SBIP01000006">
    <property type="protein sequence ID" value="RWX74873.1"/>
    <property type="molecule type" value="Genomic_DNA"/>
</dbReference>
<reference evidence="2 3" key="1">
    <citation type="submission" date="2019-01" db="EMBL/GenBank/DDBJ databases">
        <title>The draft genome of Rhizobium sp. 24NR.</title>
        <authorList>
            <person name="Liu L."/>
            <person name="Liang L."/>
            <person name="Shi S."/>
            <person name="Xu L."/>
            <person name="Wang X."/>
            <person name="Li L."/>
            <person name="Zhang X."/>
        </authorList>
    </citation>
    <scope>NUCLEOTIDE SEQUENCE [LARGE SCALE GENOMIC DNA]</scope>
    <source>
        <strain evidence="2 3">24NR</strain>
    </source>
</reference>
<dbReference type="Proteomes" id="UP000287687">
    <property type="component" value="Unassembled WGS sequence"/>
</dbReference>
<dbReference type="AlphaFoldDB" id="A0A3S3S9R2"/>